<dbReference type="SUPFAM" id="SSF48264">
    <property type="entry name" value="Cytochrome P450"/>
    <property type="match status" value="1"/>
</dbReference>
<dbReference type="Ensembl" id="ENSOMYT00000119551.1">
    <property type="protein sequence ID" value="ENSOMYP00000114171.1"/>
    <property type="gene ID" value="ENSOMYG00000050261.1"/>
</dbReference>
<name>A0A8K9XCD3_ONCMY</name>
<evidence type="ECO:0000313" key="2">
    <source>
        <dbReference type="Ensembl" id="ENSOMYP00000130689.1"/>
    </source>
</evidence>
<comment type="similarity">
    <text evidence="1">Belongs to the cytochrome P450 family.</text>
</comment>
<organism evidence="2 3">
    <name type="scientific">Oncorhynchus mykiss</name>
    <name type="common">Rainbow trout</name>
    <name type="synonym">Salmo gairdneri</name>
    <dbReference type="NCBI Taxonomy" id="8022"/>
    <lineage>
        <taxon>Eukaryota</taxon>
        <taxon>Metazoa</taxon>
        <taxon>Chordata</taxon>
        <taxon>Craniata</taxon>
        <taxon>Vertebrata</taxon>
        <taxon>Euteleostomi</taxon>
        <taxon>Actinopterygii</taxon>
        <taxon>Neopterygii</taxon>
        <taxon>Teleostei</taxon>
        <taxon>Protacanthopterygii</taxon>
        <taxon>Salmoniformes</taxon>
        <taxon>Salmonidae</taxon>
        <taxon>Salmoninae</taxon>
        <taxon>Oncorhynchus</taxon>
    </lineage>
</organism>
<dbReference type="GO" id="GO:0016705">
    <property type="term" value="F:oxidoreductase activity, acting on paired donors, with incorporation or reduction of molecular oxygen"/>
    <property type="evidence" value="ECO:0007669"/>
    <property type="project" value="InterPro"/>
</dbReference>
<dbReference type="GO" id="GO:0004497">
    <property type="term" value="F:monooxygenase activity"/>
    <property type="evidence" value="ECO:0007669"/>
    <property type="project" value="InterPro"/>
</dbReference>
<proteinExistence type="inferred from homology"/>
<sequence>MEDRDSTSYTDVVIHETQKMGNIIPLNVYSKATKDTEVGGCTIPKVSHLRDHLLQHSRIYSS</sequence>
<keyword evidence="3" id="KW-1185">Reference proteome</keyword>
<accession>A0A8K9XCD3</accession>
<dbReference type="Proteomes" id="UP000694395">
    <property type="component" value="Chromosome 5"/>
</dbReference>
<dbReference type="Pfam" id="PF00067">
    <property type="entry name" value="p450"/>
    <property type="match status" value="1"/>
</dbReference>
<dbReference type="InterPro" id="IPR001128">
    <property type="entry name" value="Cyt_P450"/>
</dbReference>
<reference evidence="2" key="2">
    <citation type="submission" date="2025-05" db="UniProtKB">
        <authorList>
            <consortium name="Ensembl"/>
        </authorList>
    </citation>
    <scope>IDENTIFICATION</scope>
</reference>
<evidence type="ECO:0000256" key="1">
    <source>
        <dbReference type="ARBA" id="ARBA00010617"/>
    </source>
</evidence>
<dbReference type="InterPro" id="IPR036396">
    <property type="entry name" value="Cyt_P450_sf"/>
</dbReference>
<dbReference type="GO" id="GO:0005506">
    <property type="term" value="F:iron ion binding"/>
    <property type="evidence" value="ECO:0007669"/>
    <property type="project" value="InterPro"/>
</dbReference>
<dbReference type="GO" id="GO:0020037">
    <property type="term" value="F:heme binding"/>
    <property type="evidence" value="ECO:0007669"/>
    <property type="project" value="InterPro"/>
</dbReference>
<protein>
    <submittedName>
        <fullName evidence="2">Uncharacterized protein</fullName>
    </submittedName>
</protein>
<dbReference type="Ensembl" id="ENSOMYT00000155768.1">
    <property type="protein sequence ID" value="ENSOMYP00000130689.1"/>
    <property type="gene ID" value="ENSOMYG00000066653.1"/>
</dbReference>
<evidence type="ECO:0000313" key="3">
    <source>
        <dbReference type="Proteomes" id="UP000694395"/>
    </source>
</evidence>
<dbReference type="Gene3D" id="1.10.630.10">
    <property type="entry name" value="Cytochrome P450"/>
    <property type="match status" value="1"/>
</dbReference>
<reference evidence="2 3" key="1">
    <citation type="submission" date="2020-07" db="EMBL/GenBank/DDBJ databases">
        <title>A long reads based de novo assembly of the rainbow trout Arlee double haploid line genome.</title>
        <authorList>
            <person name="Gao G."/>
            <person name="Palti Y."/>
        </authorList>
    </citation>
    <scope>NUCLEOTIDE SEQUENCE [LARGE SCALE GENOMIC DNA]</scope>
</reference>
<dbReference type="AlphaFoldDB" id="A0A8K9XCD3"/>
<dbReference type="GeneTree" id="ENSGT01140000285878"/>